<evidence type="ECO:0000313" key="2">
    <source>
        <dbReference type="Proteomes" id="UP000236728"/>
    </source>
</evidence>
<dbReference type="EMBL" id="FNVA01000006">
    <property type="protein sequence ID" value="SEG54669.1"/>
    <property type="molecule type" value="Genomic_DNA"/>
</dbReference>
<organism evidence="1 2">
    <name type="scientific">Bryocella elongata</name>
    <dbReference type="NCBI Taxonomy" id="863522"/>
    <lineage>
        <taxon>Bacteria</taxon>
        <taxon>Pseudomonadati</taxon>
        <taxon>Acidobacteriota</taxon>
        <taxon>Terriglobia</taxon>
        <taxon>Terriglobales</taxon>
        <taxon>Acidobacteriaceae</taxon>
        <taxon>Bryocella</taxon>
    </lineage>
</organism>
<evidence type="ECO:0000313" key="1">
    <source>
        <dbReference type="EMBL" id="SEG54669.1"/>
    </source>
</evidence>
<protein>
    <submittedName>
        <fullName evidence="1">Ligand-binding SRPBCC domain-containing protein</fullName>
    </submittedName>
</protein>
<keyword evidence="2" id="KW-1185">Reference proteome</keyword>
<gene>
    <name evidence="1" type="ORF">SAMN05421819_3436</name>
</gene>
<dbReference type="CDD" id="cd07820">
    <property type="entry name" value="SRPBCC_3"/>
    <property type="match status" value="1"/>
</dbReference>
<dbReference type="OrthoDB" id="9793552at2"/>
<reference evidence="1 2" key="1">
    <citation type="submission" date="2016-10" db="EMBL/GenBank/DDBJ databases">
        <authorList>
            <person name="de Groot N.N."/>
        </authorList>
    </citation>
    <scope>NUCLEOTIDE SEQUENCE [LARGE SCALE GENOMIC DNA]</scope>
    <source>
        <strain evidence="1 2">DSM 22489</strain>
    </source>
</reference>
<proteinExistence type="predicted"/>
<dbReference type="Gene3D" id="3.30.530.20">
    <property type="match status" value="1"/>
</dbReference>
<dbReference type="RefSeq" id="WP_103934300.1">
    <property type="nucleotide sequence ID" value="NZ_FNVA01000006.1"/>
</dbReference>
<name>A0A1H6B1J1_9BACT</name>
<accession>A0A1H6B1J1</accession>
<sequence length="179" mass="20423">MHLHFEAQQTVPFPVELVFAFFANPENLPRLMPPWQKARIEEAAFAPPPRPPAGITMPRLGIVAGNGTRLVITFRPVPLLPIRFPWEAMIEDFRWNQGFCDVQGQGPFAYWRHCHTVEPAEVNGKPGATITDRVEYALPLAPITHHFDALLVRPQLRSIFGYRQKRTTELLTLISRHQA</sequence>
<dbReference type="InterPro" id="IPR023393">
    <property type="entry name" value="START-like_dom_sf"/>
</dbReference>
<dbReference type="SUPFAM" id="SSF55961">
    <property type="entry name" value="Bet v1-like"/>
    <property type="match status" value="1"/>
</dbReference>
<dbReference type="AlphaFoldDB" id="A0A1H6B1J1"/>
<dbReference type="Proteomes" id="UP000236728">
    <property type="component" value="Unassembled WGS sequence"/>
</dbReference>